<evidence type="ECO:0000256" key="7">
    <source>
        <dbReference type="ARBA" id="ARBA00023034"/>
    </source>
</evidence>
<dbReference type="PIRSF" id="PIRSF005883">
    <property type="entry name" value="Carbohydrate_sulfotransferase"/>
    <property type="match status" value="1"/>
</dbReference>
<evidence type="ECO:0000256" key="5">
    <source>
        <dbReference type="ARBA" id="ARBA00022968"/>
    </source>
</evidence>
<reference evidence="14 15" key="1">
    <citation type="journal article" date="2021" name="Cell">
        <title>Tracing the genetic footprints of vertebrate landing in non-teleost ray-finned fishes.</title>
        <authorList>
            <person name="Bi X."/>
            <person name="Wang K."/>
            <person name="Yang L."/>
            <person name="Pan H."/>
            <person name="Jiang H."/>
            <person name="Wei Q."/>
            <person name="Fang M."/>
            <person name="Yu H."/>
            <person name="Zhu C."/>
            <person name="Cai Y."/>
            <person name="He Y."/>
            <person name="Gan X."/>
            <person name="Zeng H."/>
            <person name="Yu D."/>
            <person name="Zhu Y."/>
            <person name="Jiang H."/>
            <person name="Qiu Q."/>
            <person name="Yang H."/>
            <person name="Zhang Y.E."/>
            <person name="Wang W."/>
            <person name="Zhu M."/>
            <person name="He S."/>
            <person name="Zhang G."/>
        </authorList>
    </citation>
    <scope>NUCLEOTIDE SEQUENCE [LARGE SCALE GENOMIC DNA]</scope>
    <source>
        <strain evidence="14">Bchr_013</strain>
    </source>
</reference>
<evidence type="ECO:0000313" key="14">
    <source>
        <dbReference type="EMBL" id="KAG2462677.1"/>
    </source>
</evidence>
<dbReference type="PANTHER" id="PTHR10704:SF3">
    <property type="entry name" value="CARBOHYDRATE SULFOTRANSFERASE 2"/>
    <property type="match status" value="1"/>
</dbReference>
<evidence type="ECO:0000256" key="4">
    <source>
        <dbReference type="ARBA" id="ARBA00022692"/>
    </source>
</evidence>
<keyword evidence="15" id="KW-1185">Reference proteome</keyword>
<organism evidence="14 15">
    <name type="scientific">Polypterus senegalus</name>
    <name type="common">Senegal bichir</name>
    <dbReference type="NCBI Taxonomy" id="55291"/>
    <lineage>
        <taxon>Eukaryota</taxon>
        <taxon>Metazoa</taxon>
        <taxon>Chordata</taxon>
        <taxon>Craniata</taxon>
        <taxon>Vertebrata</taxon>
        <taxon>Euteleostomi</taxon>
        <taxon>Actinopterygii</taxon>
        <taxon>Polypteriformes</taxon>
        <taxon>Polypteridae</taxon>
        <taxon>Polypterus</taxon>
    </lineage>
</organism>
<accession>A0A8X7XAN0</accession>
<evidence type="ECO:0000256" key="11">
    <source>
        <dbReference type="RuleBase" id="RU361155"/>
    </source>
</evidence>
<comment type="similarity">
    <text evidence="2">Belongs to the sulfotransferase 1 family. Gal/GlcNAc/GalNAc subfamily.</text>
</comment>
<evidence type="ECO:0000256" key="3">
    <source>
        <dbReference type="ARBA" id="ARBA00022679"/>
    </source>
</evidence>
<dbReference type="Proteomes" id="UP000886611">
    <property type="component" value="Unassembled WGS sequence"/>
</dbReference>
<dbReference type="AlphaFoldDB" id="A0A8X7XAN0"/>
<evidence type="ECO:0000256" key="2">
    <source>
        <dbReference type="ARBA" id="ARBA00005530"/>
    </source>
</evidence>
<keyword evidence="8" id="KW-0472">Membrane</keyword>
<feature type="signal peptide" evidence="12">
    <location>
        <begin position="1"/>
        <end position="15"/>
    </location>
</feature>
<dbReference type="GO" id="GO:0006044">
    <property type="term" value="P:N-acetylglucosamine metabolic process"/>
    <property type="evidence" value="ECO:0007669"/>
    <property type="project" value="TreeGrafter"/>
</dbReference>
<feature type="chain" id="PRO_5036504013" description="Sulfotransferase" evidence="12">
    <location>
        <begin position="16"/>
        <end position="406"/>
    </location>
</feature>
<dbReference type="EMBL" id="JAATIS010004040">
    <property type="protein sequence ID" value="KAG2462677.1"/>
    <property type="molecule type" value="Genomic_DNA"/>
</dbReference>
<evidence type="ECO:0000256" key="1">
    <source>
        <dbReference type="ARBA" id="ARBA00004323"/>
    </source>
</evidence>
<dbReference type="GO" id="GO:0005975">
    <property type="term" value="P:carbohydrate metabolic process"/>
    <property type="evidence" value="ECO:0007669"/>
    <property type="project" value="InterPro"/>
</dbReference>
<dbReference type="InterPro" id="IPR027417">
    <property type="entry name" value="P-loop_NTPase"/>
</dbReference>
<dbReference type="GO" id="GO:0001517">
    <property type="term" value="F:N-acetylglucosamine 6-O-sulfotransferase activity"/>
    <property type="evidence" value="ECO:0007669"/>
    <property type="project" value="TreeGrafter"/>
</dbReference>
<dbReference type="InterPro" id="IPR051135">
    <property type="entry name" value="Gal/GlcNAc/GalNAc_ST"/>
</dbReference>
<name>A0A8X7XAN0_POLSE</name>
<feature type="non-terminal residue" evidence="14">
    <location>
        <position position="406"/>
    </location>
</feature>
<evidence type="ECO:0000256" key="8">
    <source>
        <dbReference type="ARBA" id="ARBA00023136"/>
    </source>
</evidence>
<dbReference type="GO" id="GO:0006790">
    <property type="term" value="P:sulfur compound metabolic process"/>
    <property type="evidence" value="ECO:0007669"/>
    <property type="project" value="TreeGrafter"/>
</dbReference>
<evidence type="ECO:0000256" key="9">
    <source>
        <dbReference type="ARBA" id="ARBA00023180"/>
    </source>
</evidence>
<evidence type="ECO:0000256" key="6">
    <source>
        <dbReference type="ARBA" id="ARBA00022989"/>
    </source>
</evidence>
<evidence type="ECO:0000313" key="15">
    <source>
        <dbReference type="Proteomes" id="UP000886611"/>
    </source>
</evidence>
<dbReference type="InterPro" id="IPR016469">
    <property type="entry name" value="Carbohydrate_sulfotransferase"/>
</dbReference>
<dbReference type="InterPro" id="IPR000863">
    <property type="entry name" value="Sulfotransferase_dom"/>
</dbReference>
<proteinExistence type="inferred from homology"/>
<evidence type="ECO:0000256" key="12">
    <source>
        <dbReference type="SAM" id="SignalP"/>
    </source>
</evidence>
<feature type="non-terminal residue" evidence="14">
    <location>
        <position position="1"/>
    </location>
</feature>
<dbReference type="EC" id="2.8.2.-" evidence="11"/>
<keyword evidence="3 11" id="KW-0808">Transferase</keyword>
<feature type="domain" description="Sulfotransferase" evidence="13">
    <location>
        <begin position="204"/>
        <end position="379"/>
    </location>
</feature>
<keyword evidence="4" id="KW-0812">Transmembrane</keyword>
<comment type="subcellular location">
    <subcellularLocation>
        <location evidence="1">Golgi apparatus membrane</location>
        <topology evidence="1">Single-pass type II membrane protein</topology>
    </subcellularLocation>
</comment>
<sequence length="406" mass="47031">MLLFTVMNLFSYMWTKIPQQCNVVTPASAHHSMPSIRPLNEPLVAKKRQLVYIFTTWRSGSSFFGEVFNQDPAIFFLYEPLWHIWKRLYPGDALSLQGASRDMLRSLYHCDFSIFELYHFPVGNNFTTNDIFLSFLNKVICSYPICSAYRKNVIKQVDEKVCSKCPPRNLRLLEKECLKYNTIVVKGVRIFDLNVLAPLLEDPSMEIKIIHLVRDPRAVTNSRIRSVRILERENIHVVKSRNYKSKKISFFNNFSKRSKLFVHDYHSAETMDIICQQTGNTLLTVQKSPAWLNGKYMLVRYEDFIQDPVNRLKEIYSFINIPLIHGIKLFAFQMTRGPSGSFMPFVVSSRNSTITASAWRNGLTFSQISQVQELCSFSMDILGYKLADSEKEVKEISNSLLLPPKL</sequence>
<dbReference type="Pfam" id="PF00685">
    <property type="entry name" value="Sulfotransfer_1"/>
    <property type="match status" value="1"/>
</dbReference>
<evidence type="ECO:0000259" key="13">
    <source>
        <dbReference type="Pfam" id="PF00685"/>
    </source>
</evidence>
<dbReference type="GO" id="GO:0000139">
    <property type="term" value="C:Golgi membrane"/>
    <property type="evidence" value="ECO:0007669"/>
    <property type="project" value="UniProtKB-SubCell"/>
</dbReference>
<keyword evidence="5" id="KW-0735">Signal-anchor</keyword>
<keyword evidence="7" id="KW-0333">Golgi apparatus</keyword>
<dbReference type="SUPFAM" id="SSF52540">
    <property type="entry name" value="P-loop containing nucleoside triphosphate hydrolases"/>
    <property type="match status" value="1"/>
</dbReference>
<keyword evidence="12" id="KW-0732">Signal</keyword>
<gene>
    <name evidence="14" type="primary">Chst2_1</name>
    <name evidence="14" type="ORF">GTO96_0000908</name>
</gene>
<protein>
    <recommendedName>
        <fullName evidence="11">Sulfotransferase</fullName>
        <ecNumber evidence="11">2.8.2.-</ecNumber>
    </recommendedName>
</protein>
<dbReference type="Gene3D" id="3.40.50.300">
    <property type="entry name" value="P-loop containing nucleotide triphosphate hydrolases"/>
    <property type="match status" value="1"/>
</dbReference>
<dbReference type="PANTHER" id="PTHR10704">
    <property type="entry name" value="CARBOHYDRATE SULFOTRANSFERASE"/>
    <property type="match status" value="1"/>
</dbReference>
<evidence type="ECO:0000256" key="10">
    <source>
        <dbReference type="ARBA" id="ARBA00023277"/>
    </source>
</evidence>
<keyword evidence="9" id="KW-0325">Glycoprotein</keyword>
<keyword evidence="10" id="KW-0119">Carbohydrate metabolism</keyword>
<comment type="caution">
    <text evidence="14">The sequence shown here is derived from an EMBL/GenBank/DDBJ whole genome shotgun (WGS) entry which is preliminary data.</text>
</comment>
<keyword evidence="6" id="KW-1133">Transmembrane helix</keyword>